<reference evidence="7" key="1">
    <citation type="journal article" date="2019" name="Int. J. Syst. Evol. Microbiol.">
        <title>The Global Catalogue of Microorganisms (GCM) 10K type strain sequencing project: providing services to taxonomists for standard genome sequencing and annotation.</title>
        <authorList>
            <consortium name="The Broad Institute Genomics Platform"/>
            <consortium name="The Broad Institute Genome Sequencing Center for Infectious Disease"/>
            <person name="Wu L."/>
            <person name="Ma J."/>
        </authorList>
    </citation>
    <scope>NUCLEOTIDE SEQUENCE [LARGE SCALE GENOMIC DNA]</scope>
    <source>
        <strain evidence="7">KCTC 52473</strain>
    </source>
</reference>
<comment type="caution">
    <text evidence="6">The sequence shown here is derived from an EMBL/GenBank/DDBJ whole genome shotgun (WGS) entry which is preliminary data.</text>
</comment>
<evidence type="ECO:0000259" key="5">
    <source>
        <dbReference type="PROSITE" id="PS50931"/>
    </source>
</evidence>
<organism evidence="6 7">
    <name type="scientific">Agaribacter flavus</name>
    <dbReference type="NCBI Taxonomy" id="1902781"/>
    <lineage>
        <taxon>Bacteria</taxon>
        <taxon>Pseudomonadati</taxon>
        <taxon>Pseudomonadota</taxon>
        <taxon>Gammaproteobacteria</taxon>
        <taxon>Alteromonadales</taxon>
        <taxon>Alteromonadaceae</taxon>
        <taxon>Agaribacter</taxon>
    </lineage>
</organism>
<evidence type="ECO:0000256" key="4">
    <source>
        <dbReference type="ARBA" id="ARBA00023163"/>
    </source>
</evidence>
<gene>
    <name evidence="6" type="ORF">ACFOHL_00210</name>
</gene>
<dbReference type="InterPro" id="IPR000847">
    <property type="entry name" value="LysR_HTH_N"/>
</dbReference>
<dbReference type="SUPFAM" id="SSF53850">
    <property type="entry name" value="Periplasmic binding protein-like II"/>
    <property type="match status" value="1"/>
</dbReference>
<protein>
    <submittedName>
        <fullName evidence="6">LysR family transcriptional regulator</fullName>
    </submittedName>
</protein>
<dbReference type="EMBL" id="JBHRSW010000004">
    <property type="protein sequence ID" value="MFC3120036.1"/>
    <property type="molecule type" value="Genomic_DNA"/>
</dbReference>
<dbReference type="Proteomes" id="UP001595478">
    <property type="component" value="Unassembled WGS sequence"/>
</dbReference>
<keyword evidence="3" id="KW-0238">DNA-binding</keyword>
<dbReference type="PANTHER" id="PTHR30537:SF3">
    <property type="entry name" value="TRANSCRIPTIONAL REGULATORY PROTEIN"/>
    <property type="match status" value="1"/>
</dbReference>
<keyword evidence="7" id="KW-1185">Reference proteome</keyword>
<dbReference type="InterPro" id="IPR005119">
    <property type="entry name" value="LysR_subst-bd"/>
</dbReference>
<dbReference type="RefSeq" id="WP_376918180.1">
    <property type="nucleotide sequence ID" value="NZ_JBHRSW010000004.1"/>
</dbReference>
<dbReference type="InterPro" id="IPR058163">
    <property type="entry name" value="LysR-type_TF_proteobact-type"/>
</dbReference>
<accession>A0ABV7FL80</accession>
<evidence type="ECO:0000256" key="2">
    <source>
        <dbReference type="ARBA" id="ARBA00023015"/>
    </source>
</evidence>
<keyword evidence="2" id="KW-0805">Transcription regulation</keyword>
<dbReference type="PROSITE" id="PS50931">
    <property type="entry name" value="HTH_LYSR"/>
    <property type="match status" value="1"/>
</dbReference>
<evidence type="ECO:0000256" key="3">
    <source>
        <dbReference type="ARBA" id="ARBA00023125"/>
    </source>
</evidence>
<evidence type="ECO:0000313" key="7">
    <source>
        <dbReference type="Proteomes" id="UP001595478"/>
    </source>
</evidence>
<comment type="similarity">
    <text evidence="1">Belongs to the LysR transcriptional regulatory family.</text>
</comment>
<sequence length="299" mass="33242">MHFKVAILHMDWNSLKILTVVDKAGSMSGASRVLGVNYTTIFRRLESLEKELGGKLFVRGSKGYVATPLAKEVLLFANSMLKSSEEIERHIVGREFLPSGAVKITAPFNIANRYLPAALTNISKKYPDIHFEILSSNDAFNLNTRVADIAIRATNSPPEHLVGRKAASIPWALFASECFIGNCSTLPTFETLANYPLIGATGSMLDLSAFTWLEATLNDAIVVRCDELTAMSNYAEAGFGIALLPRDQKRKGLIEIAELSKDTKSDLWILYHPDLKKTERVRIVAEYLFNYFNNISFES</sequence>
<dbReference type="InterPro" id="IPR036388">
    <property type="entry name" value="WH-like_DNA-bd_sf"/>
</dbReference>
<dbReference type="Gene3D" id="3.40.190.290">
    <property type="match status" value="1"/>
</dbReference>
<dbReference type="PANTHER" id="PTHR30537">
    <property type="entry name" value="HTH-TYPE TRANSCRIPTIONAL REGULATOR"/>
    <property type="match status" value="1"/>
</dbReference>
<evidence type="ECO:0000313" key="6">
    <source>
        <dbReference type="EMBL" id="MFC3120036.1"/>
    </source>
</evidence>
<name>A0ABV7FL80_9ALTE</name>
<dbReference type="InterPro" id="IPR036390">
    <property type="entry name" value="WH_DNA-bd_sf"/>
</dbReference>
<dbReference type="Gene3D" id="1.10.10.10">
    <property type="entry name" value="Winged helix-like DNA-binding domain superfamily/Winged helix DNA-binding domain"/>
    <property type="match status" value="1"/>
</dbReference>
<keyword evidence="4" id="KW-0804">Transcription</keyword>
<dbReference type="Pfam" id="PF03466">
    <property type="entry name" value="LysR_substrate"/>
    <property type="match status" value="1"/>
</dbReference>
<evidence type="ECO:0000256" key="1">
    <source>
        <dbReference type="ARBA" id="ARBA00009437"/>
    </source>
</evidence>
<dbReference type="SUPFAM" id="SSF46785">
    <property type="entry name" value="Winged helix' DNA-binding domain"/>
    <property type="match status" value="1"/>
</dbReference>
<feature type="domain" description="HTH lysR-type" evidence="5">
    <location>
        <begin position="10"/>
        <end position="67"/>
    </location>
</feature>
<dbReference type="Pfam" id="PF00126">
    <property type="entry name" value="HTH_1"/>
    <property type="match status" value="1"/>
</dbReference>
<proteinExistence type="inferred from homology"/>